<comment type="caution">
    <text evidence="6">The sequence shown here is derived from an EMBL/GenBank/DDBJ whole genome shotgun (WGS) entry which is preliminary data.</text>
</comment>
<evidence type="ECO:0000256" key="2">
    <source>
        <dbReference type="ARBA" id="ARBA00022452"/>
    </source>
</evidence>
<dbReference type="Proteomes" id="UP000631034">
    <property type="component" value="Unassembled WGS sequence"/>
</dbReference>
<dbReference type="PANTHER" id="PTHR12815">
    <property type="entry name" value="SORTING AND ASSEMBLY MACHINERY SAMM50 PROTEIN FAMILY MEMBER"/>
    <property type="match status" value="1"/>
</dbReference>
<dbReference type="EMBL" id="JACZHT010000002">
    <property type="protein sequence ID" value="MBE1236936.1"/>
    <property type="molecule type" value="Genomic_DNA"/>
</dbReference>
<dbReference type="InterPro" id="IPR039910">
    <property type="entry name" value="D15-like"/>
</dbReference>
<gene>
    <name evidence="6" type="ORF">IHV25_04650</name>
</gene>
<dbReference type="Gene3D" id="2.40.160.50">
    <property type="entry name" value="membrane protein fhac: a member of the omp85/tpsb transporter family"/>
    <property type="match status" value="1"/>
</dbReference>
<feature type="domain" description="Bacterial surface antigen (D15)" evidence="5">
    <location>
        <begin position="369"/>
        <end position="665"/>
    </location>
</feature>
<evidence type="ECO:0000256" key="3">
    <source>
        <dbReference type="ARBA" id="ARBA00023136"/>
    </source>
</evidence>
<evidence type="ECO:0000313" key="7">
    <source>
        <dbReference type="Proteomes" id="UP000631034"/>
    </source>
</evidence>
<keyword evidence="2" id="KW-0812">Transmembrane</keyword>
<feature type="region of interest" description="Disordered" evidence="4">
    <location>
        <begin position="46"/>
        <end position="85"/>
    </location>
</feature>
<reference evidence="6" key="1">
    <citation type="submission" date="2020-10" db="EMBL/GenBank/DDBJ databases">
        <title>Genome sequence of the unusual species of purple photosynthetic bacteria, Phaeovibrio sulfidiphilus DSM 23193, type strain.</title>
        <authorList>
            <person name="Kyndt J.A."/>
            <person name="Meyer T.E."/>
        </authorList>
    </citation>
    <scope>NUCLEOTIDE SEQUENCE</scope>
    <source>
        <strain evidence="6">DSM 23193</strain>
    </source>
</reference>
<protein>
    <submittedName>
        <fullName evidence="6">BamA/TamA family outer membrane protein</fullName>
    </submittedName>
</protein>
<name>A0A8J6YIL4_9PROT</name>
<keyword evidence="2" id="KW-1134">Transmembrane beta strand</keyword>
<dbReference type="AlphaFoldDB" id="A0A8J6YIL4"/>
<accession>A0A8J6YIL4</accession>
<dbReference type="PANTHER" id="PTHR12815:SF42">
    <property type="entry name" value="BACTERIAL SURFACE ANTIGEN (D15) DOMAIN-CONTAINING PROTEIN"/>
    <property type="match status" value="1"/>
</dbReference>
<dbReference type="GO" id="GO:0019867">
    <property type="term" value="C:outer membrane"/>
    <property type="evidence" value="ECO:0007669"/>
    <property type="project" value="InterPro"/>
</dbReference>
<evidence type="ECO:0000256" key="1">
    <source>
        <dbReference type="ARBA" id="ARBA00004370"/>
    </source>
</evidence>
<evidence type="ECO:0000313" key="6">
    <source>
        <dbReference type="EMBL" id="MBE1236936.1"/>
    </source>
</evidence>
<comment type="subcellular location">
    <subcellularLocation>
        <location evidence="1">Membrane</location>
    </subcellularLocation>
</comment>
<evidence type="ECO:0000256" key="4">
    <source>
        <dbReference type="SAM" id="MobiDB-lite"/>
    </source>
</evidence>
<proteinExistence type="predicted"/>
<keyword evidence="7" id="KW-1185">Reference proteome</keyword>
<organism evidence="6 7">
    <name type="scientific">Phaeovibrio sulfidiphilus</name>
    <dbReference type="NCBI Taxonomy" id="1220600"/>
    <lineage>
        <taxon>Bacteria</taxon>
        <taxon>Pseudomonadati</taxon>
        <taxon>Pseudomonadota</taxon>
        <taxon>Alphaproteobacteria</taxon>
        <taxon>Rhodospirillales</taxon>
        <taxon>Rhodospirillaceae</taxon>
        <taxon>Phaeovibrio</taxon>
    </lineage>
</organism>
<feature type="region of interest" description="Disordered" evidence="4">
    <location>
        <begin position="1"/>
        <end position="24"/>
    </location>
</feature>
<evidence type="ECO:0000259" key="5">
    <source>
        <dbReference type="Pfam" id="PF01103"/>
    </source>
</evidence>
<dbReference type="Pfam" id="PF01103">
    <property type="entry name" value="Omp85"/>
    <property type="match status" value="1"/>
</dbReference>
<sequence length="665" mass="70985">MTVENARPDAAPFPSTSTRKSRRPGCGVLLAGVVAAAWWSAPSASLAAGSAPLSEPPPVSSSASDPEPSATGGRPGKAGSSGASVPYDLSLNAGKGGGDLEDFLRSVSRMETLKDEPPATLEGLRQRLDVDLERFREALRSRGYYAGTVEGAIRPPERSGQNAAVTVRVVPGPRYTLSRVILEPAGGADGKGGGDAVPGSLACGPEASGLKTGEPAEASPVLAGNRKIETALKEAGYPFAEVVDRKAVVDHDTKTMEVTYVVRPGPLATFGTLGVSGNREVDSGFFQKMRPWETGAPYDERQVQTFRKRLSETRLLATIELGPVPPVDGEGRVPIDLKVTEALPRTLSGGLSWATDSGFGATGRWEHRNLFGSGELLRLNIVAGYIEQTGSVFFRKPYFMSPRQNLTGTFSFGRKEYEAYSGYESSAGLGIERTFLDHWRLSAGFLFDMGHLTWPEYGDKKSFNHILVGAPVQFARDDTDNLLDPTTGTRLSFLVTPYSGKVENDDTSFLSMAVSGSGYLSFFDKRLVVAGRARVASITGAGLSRIPPNRRLYAGGGGSVRGFGFQMIGPLGPSGDPIGGRSAVDGGVEFRIKITDTIGVVPFIEAGAVGEDSFPSFQETVRVGTGLGVRYYTDFGPVRVDFGVPVNRRREDDRWQIYVSLGQAF</sequence>
<dbReference type="InterPro" id="IPR000184">
    <property type="entry name" value="Bac_surfAg_D15"/>
</dbReference>
<dbReference type="RefSeq" id="WP_192533934.1">
    <property type="nucleotide sequence ID" value="NZ_JACZHT010000002.1"/>
</dbReference>
<dbReference type="Gene3D" id="3.10.20.310">
    <property type="entry name" value="membrane protein fhac"/>
    <property type="match status" value="1"/>
</dbReference>
<keyword evidence="3" id="KW-0472">Membrane</keyword>